<sequence>MAKPMLPSNRVCGLQSYFEKRAPVALTETSKSWVFLTPDLVFKLKKPVRDDLQDLTPLQARHDNTLMEIDLNRRLAPHLYLGAARVGRMPDGRLVLDDPRAETVDWMVKMRRLPADLMLDACLIADKPPAALSDDIEILISRLGAYYRQAPATRLTAAELMPVQENQIRMTRRVLLNTYFKAHHTRFRRLLDQFETLLPLTLGLLETRVRQGAVVECHGDLRPEHICLTDPPVVYDCLEFSRILRLSDPYSEAVFLGMECAILGADWIGPRLIKGLEAEFGPAPDPDLLRIYKAHHALTRARLSLAHLLVPVPRKPLKWEPLGLRYVEIAEHLVF</sequence>
<keyword evidence="2" id="KW-1185">Reference proteome</keyword>
<organism evidence="1 2">
    <name type="scientific">Roseobacter insulae</name>
    <dbReference type="NCBI Taxonomy" id="2859783"/>
    <lineage>
        <taxon>Bacteria</taxon>
        <taxon>Pseudomonadati</taxon>
        <taxon>Pseudomonadota</taxon>
        <taxon>Alphaproteobacteria</taxon>
        <taxon>Rhodobacterales</taxon>
        <taxon>Roseobacteraceae</taxon>
        <taxon>Roseobacter</taxon>
    </lineage>
</organism>
<dbReference type="Proteomes" id="UP001138661">
    <property type="component" value="Unassembled WGS sequence"/>
</dbReference>
<accession>A0A9X1JXB9</accession>
<dbReference type="EMBL" id="JAHXDN010000001">
    <property type="protein sequence ID" value="MBW4706816.1"/>
    <property type="molecule type" value="Genomic_DNA"/>
</dbReference>
<dbReference type="RefSeq" id="WP_219498910.1">
    <property type="nucleotide sequence ID" value="NZ_JAHXDN010000001.1"/>
</dbReference>
<name>A0A9X1JXB9_9RHOB</name>
<gene>
    <name evidence="1" type="ORF">KX928_03345</name>
</gene>
<evidence type="ECO:0000313" key="2">
    <source>
        <dbReference type="Proteomes" id="UP001138661"/>
    </source>
</evidence>
<dbReference type="AlphaFoldDB" id="A0A9X1JXB9"/>
<evidence type="ECO:0000313" key="1">
    <source>
        <dbReference type="EMBL" id="MBW4706816.1"/>
    </source>
</evidence>
<evidence type="ECO:0008006" key="3">
    <source>
        <dbReference type="Google" id="ProtNLM"/>
    </source>
</evidence>
<proteinExistence type="predicted"/>
<reference evidence="1" key="1">
    <citation type="submission" date="2021-07" db="EMBL/GenBank/DDBJ databases">
        <title>Roseobacter insulae sp. nov., isolated from a tidal flat.</title>
        <authorList>
            <person name="Park S."/>
            <person name="Yoon J.-H."/>
        </authorList>
    </citation>
    <scope>NUCLEOTIDE SEQUENCE</scope>
    <source>
        <strain evidence="1">YSTF-M11</strain>
    </source>
</reference>
<comment type="caution">
    <text evidence="1">The sequence shown here is derived from an EMBL/GenBank/DDBJ whole genome shotgun (WGS) entry which is preliminary data.</text>
</comment>
<protein>
    <recommendedName>
        <fullName evidence="3">Aminoglycoside phosphotransferase domain-containing protein</fullName>
    </recommendedName>
</protein>